<keyword evidence="2" id="KW-0805">Transcription regulation</keyword>
<dbReference type="Pfam" id="PF00126">
    <property type="entry name" value="HTH_1"/>
    <property type="match status" value="1"/>
</dbReference>
<dbReference type="EMBL" id="JADYTN010000002">
    <property type="protein sequence ID" value="MCF2562773.1"/>
    <property type="molecule type" value="Genomic_DNA"/>
</dbReference>
<dbReference type="PANTHER" id="PTHR30419">
    <property type="entry name" value="HTH-TYPE TRANSCRIPTIONAL REGULATOR YBHD"/>
    <property type="match status" value="1"/>
</dbReference>
<reference evidence="6 7" key="1">
    <citation type="submission" date="2020-12" db="EMBL/GenBank/DDBJ databases">
        <title>Whole genome sequences of gut porcine anaerobes.</title>
        <authorList>
            <person name="Kubasova T."/>
            <person name="Jahodarova E."/>
            <person name="Rychlik I."/>
        </authorList>
    </citation>
    <scope>NUCLEOTIDE SEQUENCE [LARGE SCALE GENOMIC DNA]</scope>
    <source>
        <strain evidence="6 7">An925</strain>
    </source>
</reference>
<evidence type="ECO:0000313" key="7">
    <source>
        <dbReference type="Proteomes" id="UP001200470"/>
    </source>
</evidence>
<evidence type="ECO:0000256" key="2">
    <source>
        <dbReference type="ARBA" id="ARBA00023015"/>
    </source>
</evidence>
<evidence type="ECO:0000256" key="3">
    <source>
        <dbReference type="ARBA" id="ARBA00023125"/>
    </source>
</evidence>
<dbReference type="InterPro" id="IPR036388">
    <property type="entry name" value="WH-like_DNA-bd_sf"/>
</dbReference>
<comment type="caution">
    <text evidence="6">The sequence shown here is derived from an EMBL/GenBank/DDBJ whole genome shotgun (WGS) entry which is preliminary data.</text>
</comment>
<evidence type="ECO:0000259" key="5">
    <source>
        <dbReference type="PROSITE" id="PS50931"/>
    </source>
</evidence>
<accession>A0ABS9CEL3</accession>
<evidence type="ECO:0000256" key="4">
    <source>
        <dbReference type="ARBA" id="ARBA00023163"/>
    </source>
</evidence>
<dbReference type="SUPFAM" id="SSF46785">
    <property type="entry name" value="Winged helix' DNA-binding domain"/>
    <property type="match status" value="1"/>
</dbReference>
<dbReference type="InterPro" id="IPR005119">
    <property type="entry name" value="LysR_subst-bd"/>
</dbReference>
<feature type="domain" description="HTH lysR-type" evidence="5">
    <location>
        <begin position="1"/>
        <end position="58"/>
    </location>
</feature>
<proteinExistence type="inferred from homology"/>
<keyword evidence="4" id="KW-0804">Transcription</keyword>
<dbReference type="PROSITE" id="PS50931">
    <property type="entry name" value="HTH_LYSR"/>
    <property type="match status" value="1"/>
</dbReference>
<dbReference type="CDD" id="cd05466">
    <property type="entry name" value="PBP2_LTTR_substrate"/>
    <property type="match status" value="1"/>
</dbReference>
<keyword evidence="3" id="KW-0238">DNA-binding</keyword>
<organism evidence="6 7">
    <name type="scientific">Xylanibacter brevis</name>
    <dbReference type="NCBI Taxonomy" id="83231"/>
    <lineage>
        <taxon>Bacteria</taxon>
        <taxon>Pseudomonadati</taxon>
        <taxon>Bacteroidota</taxon>
        <taxon>Bacteroidia</taxon>
        <taxon>Bacteroidales</taxon>
        <taxon>Prevotellaceae</taxon>
        <taxon>Xylanibacter</taxon>
    </lineage>
</organism>
<dbReference type="PANTHER" id="PTHR30419:SF8">
    <property type="entry name" value="NITROGEN ASSIMILATION TRANSCRIPTIONAL ACTIVATOR-RELATED"/>
    <property type="match status" value="1"/>
</dbReference>
<dbReference type="RefSeq" id="WP_094447181.1">
    <property type="nucleotide sequence ID" value="NZ_JADYTN010000002.1"/>
</dbReference>
<dbReference type="PRINTS" id="PR00039">
    <property type="entry name" value="HTHLYSR"/>
</dbReference>
<comment type="similarity">
    <text evidence="1">Belongs to the LysR transcriptional regulatory family.</text>
</comment>
<dbReference type="Gene3D" id="1.10.10.10">
    <property type="entry name" value="Winged helix-like DNA-binding domain superfamily/Winged helix DNA-binding domain"/>
    <property type="match status" value="1"/>
</dbReference>
<dbReference type="Gene3D" id="3.40.190.290">
    <property type="match status" value="1"/>
</dbReference>
<sequence>MELRQLRFFLKVSETLNFSEASKQLYITQSTLTQTIKQLETELGVVLFDRNSHEVHLTEAGKELVDYANRTVTAADDCMARMTDLTQMKCGTLRIGVTHSFSLMTAEVVTEFCRLYPNTHIDITYLRMEELIDKLCRHELDVVLSYKPTHISKKVESVELFKDQLGVVVPQDHELASRPSLTLADIANYSFALPAKGLQARNVLERLLVAHNITLNTHVELNIATPLLRLVRKSKMLTVLSCSAVATTPDLCAIPLEGEESSMVGCFHTLKGVYRKHAADEMLRLLKEYIAFYKM</sequence>
<dbReference type="SUPFAM" id="SSF53850">
    <property type="entry name" value="Periplasmic binding protein-like II"/>
    <property type="match status" value="1"/>
</dbReference>
<dbReference type="Pfam" id="PF03466">
    <property type="entry name" value="LysR_substrate"/>
    <property type="match status" value="1"/>
</dbReference>
<dbReference type="Proteomes" id="UP001200470">
    <property type="component" value="Unassembled WGS sequence"/>
</dbReference>
<dbReference type="InterPro" id="IPR050950">
    <property type="entry name" value="HTH-type_LysR_regulators"/>
</dbReference>
<gene>
    <name evidence="6" type="ORF">I6E12_01395</name>
</gene>
<protein>
    <submittedName>
        <fullName evidence="6">LysR family transcriptional regulator</fullName>
    </submittedName>
</protein>
<name>A0ABS9CEL3_9BACT</name>
<dbReference type="InterPro" id="IPR000847">
    <property type="entry name" value="LysR_HTH_N"/>
</dbReference>
<evidence type="ECO:0000256" key="1">
    <source>
        <dbReference type="ARBA" id="ARBA00009437"/>
    </source>
</evidence>
<keyword evidence="7" id="KW-1185">Reference proteome</keyword>
<dbReference type="InterPro" id="IPR036390">
    <property type="entry name" value="WH_DNA-bd_sf"/>
</dbReference>
<evidence type="ECO:0000313" key="6">
    <source>
        <dbReference type="EMBL" id="MCF2562773.1"/>
    </source>
</evidence>